<accession>A0AB39RIV7</accession>
<dbReference type="PROSITE" id="PS51257">
    <property type="entry name" value="PROKAR_LIPOPROTEIN"/>
    <property type="match status" value="1"/>
</dbReference>
<feature type="region of interest" description="Disordered" evidence="1">
    <location>
        <begin position="241"/>
        <end position="273"/>
    </location>
</feature>
<proteinExistence type="predicted"/>
<feature type="region of interest" description="Disordered" evidence="1">
    <location>
        <begin position="143"/>
        <end position="210"/>
    </location>
</feature>
<gene>
    <name evidence="3" type="ORF">AB5J53_27485</name>
</gene>
<organism evidence="3">
    <name type="scientific">Streptomyces sp. R41</name>
    <dbReference type="NCBI Taxonomy" id="3238632"/>
    <lineage>
        <taxon>Bacteria</taxon>
        <taxon>Bacillati</taxon>
        <taxon>Actinomycetota</taxon>
        <taxon>Actinomycetes</taxon>
        <taxon>Kitasatosporales</taxon>
        <taxon>Streptomycetaceae</taxon>
        <taxon>Streptomyces</taxon>
    </lineage>
</organism>
<dbReference type="EMBL" id="CP163443">
    <property type="protein sequence ID" value="XDQ55134.1"/>
    <property type="molecule type" value="Genomic_DNA"/>
</dbReference>
<feature type="compositionally biased region" description="Low complexity" evidence="1">
    <location>
        <begin position="149"/>
        <end position="194"/>
    </location>
</feature>
<reference evidence="3" key="1">
    <citation type="submission" date="2024-07" db="EMBL/GenBank/DDBJ databases">
        <authorList>
            <person name="Yu S.T."/>
        </authorList>
    </citation>
    <scope>NUCLEOTIDE SEQUENCE</scope>
    <source>
        <strain evidence="3">R41</strain>
    </source>
</reference>
<evidence type="ECO:0000256" key="2">
    <source>
        <dbReference type="SAM" id="SignalP"/>
    </source>
</evidence>
<evidence type="ECO:0000313" key="3">
    <source>
        <dbReference type="EMBL" id="XDQ55134.1"/>
    </source>
</evidence>
<sequence>MQRKAYVPGIAVLLAALLAGCTGGSGSGGSADDSKGSDTGTTAPAAQPGKYRTLPEACGAAGHDSLDSLLPGIKQIADAETREKAYEGEATLTYDTDRRDGCNWKVESTSATDHLFVDFERVVSYDNAVSDASKAETIFAGKETAADLPEPADTSSGSSSSPTSSTDTATPSASPSSSTSSSPSATASPSETPADLQPRTLDGLGDEAFLNDKLSPASSAAQQRTVTVVFRTSNVIVTIEYAEQPTASTDSPDSKEMQDRARKLAQKVADTLS</sequence>
<dbReference type="RefSeq" id="WP_369248320.1">
    <property type="nucleotide sequence ID" value="NZ_CP163443.1"/>
</dbReference>
<keyword evidence="2" id="KW-0732">Signal</keyword>
<feature type="signal peptide" evidence="2">
    <location>
        <begin position="1"/>
        <end position="27"/>
    </location>
</feature>
<evidence type="ECO:0000256" key="1">
    <source>
        <dbReference type="SAM" id="MobiDB-lite"/>
    </source>
</evidence>
<name>A0AB39RIV7_9ACTN</name>
<feature type="compositionally biased region" description="Basic and acidic residues" evidence="1">
    <location>
        <begin position="252"/>
        <end position="262"/>
    </location>
</feature>
<protein>
    <submittedName>
        <fullName evidence="3">DUF3558 domain-containing protein</fullName>
    </submittedName>
</protein>
<feature type="region of interest" description="Disordered" evidence="1">
    <location>
        <begin position="26"/>
        <end position="51"/>
    </location>
</feature>
<feature type="chain" id="PRO_5044304816" evidence="2">
    <location>
        <begin position="28"/>
        <end position="273"/>
    </location>
</feature>
<dbReference type="AlphaFoldDB" id="A0AB39RIV7"/>